<organism evidence="7 8">
    <name type="scientific">Limnospira fusiformis PMC 851.14</name>
    <dbReference type="NCBI Taxonomy" id="2219512"/>
    <lineage>
        <taxon>Bacteria</taxon>
        <taxon>Bacillati</taxon>
        <taxon>Cyanobacteriota</taxon>
        <taxon>Cyanophyceae</taxon>
        <taxon>Oscillatoriophycideae</taxon>
        <taxon>Oscillatoriales</taxon>
        <taxon>Sirenicapillariaceae</taxon>
        <taxon>Limnospira</taxon>
    </lineage>
</organism>
<feature type="transmembrane region" description="Helical" evidence="6">
    <location>
        <begin position="6"/>
        <end position="26"/>
    </location>
</feature>
<sequence>MGTVAIIVAFLDWWLAWQLLIIAVAVQQVKDNIIAPRIMGNLTGLSPS</sequence>
<accession>A0ABU9EFI7</accession>
<comment type="similarity">
    <text evidence="2">Belongs to the autoinducer-2 exporter (AI-2E) (TC 2.A.86) family.</text>
</comment>
<dbReference type="RefSeq" id="WP_126277581.1">
    <property type="nucleotide sequence ID" value="NZ_JBBWYZ010000002.1"/>
</dbReference>
<evidence type="ECO:0000256" key="6">
    <source>
        <dbReference type="SAM" id="Phobius"/>
    </source>
</evidence>
<reference evidence="7 8" key="1">
    <citation type="journal article" date="2024" name="Front. Microbiol.">
        <title>Transcriptomic insights into the dominance of two phototrophs throughout the water column of a tropical hypersaline-alkaline crater lake (Dziani Dzaha, Mayotte).</title>
        <authorList>
            <person name="Duperron S."/>
            <person name="Halary S."/>
            <person name="Bouly J.-P."/>
            <person name="Roussel T."/>
            <person name="Hugoni M."/>
            <person name="Bruto M."/>
            <person name="Oger P."/>
            <person name="Duval C."/>
            <person name="Woo A."/>
            <person name="Jezequiel D."/>
            <person name="Ader M."/>
            <person name="Leboulanger C."/>
            <person name="Agogue H."/>
            <person name="Grossi V."/>
            <person name="Trousselier M."/>
            <person name="Bernard C."/>
        </authorList>
    </citation>
    <scope>NUCLEOTIDE SEQUENCE [LARGE SCALE GENOMIC DNA]</scope>
    <source>
        <strain evidence="7 8">PMC 851.14</strain>
    </source>
</reference>
<protein>
    <submittedName>
        <fullName evidence="7">AI-2E family transporter</fullName>
    </submittedName>
</protein>
<keyword evidence="3 6" id="KW-0812">Transmembrane</keyword>
<evidence type="ECO:0000313" key="7">
    <source>
        <dbReference type="EMBL" id="MEK9510692.1"/>
    </source>
</evidence>
<comment type="subcellular location">
    <subcellularLocation>
        <location evidence="1">Membrane</location>
        <topology evidence="1">Multi-pass membrane protein</topology>
    </subcellularLocation>
</comment>
<keyword evidence="8" id="KW-1185">Reference proteome</keyword>
<name>A0ABU9EFI7_LIMFS</name>
<keyword evidence="4 6" id="KW-1133">Transmembrane helix</keyword>
<evidence type="ECO:0000256" key="2">
    <source>
        <dbReference type="ARBA" id="ARBA00009773"/>
    </source>
</evidence>
<keyword evidence="5 6" id="KW-0472">Membrane</keyword>
<dbReference type="Pfam" id="PF01594">
    <property type="entry name" value="AI-2E_transport"/>
    <property type="match status" value="1"/>
</dbReference>
<evidence type="ECO:0000256" key="5">
    <source>
        <dbReference type="ARBA" id="ARBA00023136"/>
    </source>
</evidence>
<gene>
    <name evidence="7" type="ORF">AAEJ74_03070</name>
</gene>
<dbReference type="InterPro" id="IPR002549">
    <property type="entry name" value="AI-2E-like"/>
</dbReference>
<dbReference type="EMBL" id="JBBWYZ010000002">
    <property type="protein sequence ID" value="MEK9510692.1"/>
    <property type="molecule type" value="Genomic_DNA"/>
</dbReference>
<evidence type="ECO:0000256" key="3">
    <source>
        <dbReference type="ARBA" id="ARBA00022692"/>
    </source>
</evidence>
<evidence type="ECO:0000256" key="4">
    <source>
        <dbReference type="ARBA" id="ARBA00022989"/>
    </source>
</evidence>
<dbReference type="Proteomes" id="UP001387447">
    <property type="component" value="Unassembled WGS sequence"/>
</dbReference>
<evidence type="ECO:0000313" key="8">
    <source>
        <dbReference type="Proteomes" id="UP001387447"/>
    </source>
</evidence>
<comment type="caution">
    <text evidence="7">The sequence shown here is derived from an EMBL/GenBank/DDBJ whole genome shotgun (WGS) entry which is preliminary data.</text>
</comment>
<proteinExistence type="inferred from homology"/>
<evidence type="ECO:0000256" key="1">
    <source>
        <dbReference type="ARBA" id="ARBA00004141"/>
    </source>
</evidence>